<dbReference type="InterPro" id="IPR029058">
    <property type="entry name" value="AB_hydrolase_fold"/>
</dbReference>
<dbReference type="AlphaFoldDB" id="A0A167FDF8"/>
<evidence type="ECO:0000313" key="5">
    <source>
        <dbReference type="Proteomes" id="UP000076503"/>
    </source>
</evidence>
<dbReference type="InterPro" id="IPR008979">
    <property type="entry name" value="Galactose-bd-like_sf"/>
</dbReference>
<dbReference type="Gene3D" id="3.40.50.1820">
    <property type="entry name" value="alpha/beta hydrolase"/>
    <property type="match status" value="1"/>
</dbReference>
<organism evidence="4 5">
    <name type="scientific">Pseudoalteromonas luteoviolacea H33</name>
    <dbReference type="NCBI Taxonomy" id="1365251"/>
    <lineage>
        <taxon>Bacteria</taxon>
        <taxon>Pseudomonadati</taxon>
        <taxon>Pseudomonadota</taxon>
        <taxon>Gammaproteobacteria</taxon>
        <taxon>Alteromonadales</taxon>
        <taxon>Pseudoalteromonadaceae</taxon>
        <taxon>Pseudoalteromonas</taxon>
    </lineage>
</organism>
<feature type="domain" description="Xaa-Pro dipeptidyl-peptidase C-terminal" evidence="3">
    <location>
        <begin position="319"/>
        <end position="556"/>
    </location>
</feature>
<reference evidence="4 5" key="1">
    <citation type="submission" date="2013-07" db="EMBL/GenBank/DDBJ databases">
        <title>Comparative Genomic and Metabolomic Analysis of Twelve Strains of Pseudoalteromonas luteoviolacea.</title>
        <authorList>
            <person name="Vynne N.G."/>
            <person name="Mansson M."/>
            <person name="Gram L."/>
        </authorList>
    </citation>
    <scope>NUCLEOTIDE SEQUENCE [LARGE SCALE GENOMIC DNA]</scope>
    <source>
        <strain evidence="4 5">H33</strain>
    </source>
</reference>
<dbReference type="SMART" id="SM00939">
    <property type="entry name" value="PepX_C"/>
    <property type="match status" value="1"/>
</dbReference>
<evidence type="ECO:0000256" key="1">
    <source>
        <dbReference type="ARBA" id="ARBA00022801"/>
    </source>
</evidence>
<dbReference type="EMBL" id="AUXZ01000064">
    <property type="protein sequence ID" value="KZN52091.1"/>
    <property type="molecule type" value="Genomic_DNA"/>
</dbReference>
<dbReference type="PATRIC" id="fig|1365251.3.peg.1522"/>
<gene>
    <name evidence="4" type="ORF">N476_01800</name>
</gene>
<evidence type="ECO:0000313" key="4">
    <source>
        <dbReference type="EMBL" id="KZN52091.1"/>
    </source>
</evidence>
<comment type="caution">
    <text evidence="4">The sequence shown here is derived from an EMBL/GenBank/DDBJ whole genome shotgun (WGS) entry which is preliminary data.</text>
</comment>
<dbReference type="InterPro" id="IPR005674">
    <property type="entry name" value="CocE/Ser_esterase"/>
</dbReference>
<keyword evidence="2" id="KW-0732">Signal</keyword>
<dbReference type="Gene3D" id="1.10.3020.10">
    <property type="entry name" value="alpha-amino acid ester hydrolase ( Helical cap domain)"/>
    <property type="match status" value="1"/>
</dbReference>
<proteinExistence type="predicted"/>
<feature type="signal peptide" evidence="2">
    <location>
        <begin position="1"/>
        <end position="19"/>
    </location>
</feature>
<accession>A0A167FDF8</accession>
<sequence length="576" mass="65806">MRALALFILFMGVQFSPLAATDIFIPLRDNTQLAATLYLPEQGQDQVKKFPVIVQFTPYGRAEAKSRGEYFSQHDYIFVAVDSRGLGDSTGQFVPFIDEGNDGYDVIEYLAQYPLSNGKVGTLGGSYRGFAQWAIQKYRPPSLHSMVAIASVYPGYDFPIRNNIFSDYAISWLDFVLSKDESKRYGSGDGWSNAYLQQKNNGTAFKDLDKYNSHLSKVYQAWLARPNYDKYWQNMVPERSDYTEISMPILSITGHYDGDQRGTLKYYKNHQQWAKQQAFEQHSLIMGPWDHSGTRMPKRQVHQAQFKPQSMLDMPKVYLDWFNWALKGKNKPDYLNLPVIQYIQSKGQWLGQHSLGSGSNIELVSLQSMLINQGEHSVSPVPYSSYNYDPKKEITLPKEFDMTGSVDLPSEQRSYAAFETPALEQNKVLFGQFEAHIWLSINVADTDVYLEAFEACPDSAMRFLSQAQRRIKYRDTLSSPVSTPINVPFTVKFDDFDWVAREINQGCKLRFLVRSSKWHQQKHFNSGLPVAFHTMANAQAAEIRILHSDDFPSHIQIPWLDSSADVVKPLNLPLGQ</sequence>
<dbReference type="Proteomes" id="UP000076503">
    <property type="component" value="Unassembled WGS sequence"/>
</dbReference>
<keyword evidence="1" id="KW-0378">Hydrolase</keyword>
<evidence type="ECO:0000259" key="3">
    <source>
        <dbReference type="SMART" id="SM00939"/>
    </source>
</evidence>
<dbReference type="RefSeq" id="WP_063361104.1">
    <property type="nucleotide sequence ID" value="NZ_AUXZ01000064.1"/>
</dbReference>
<dbReference type="Pfam" id="PF08530">
    <property type="entry name" value="PepX_C"/>
    <property type="match status" value="1"/>
</dbReference>
<dbReference type="InterPro" id="IPR000383">
    <property type="entry name" value="Xaa-Pro-like_dom"/>
</dbReference>
<dbReference type="NCBIfam" id="TIGR00976">
    <property type="entry name" value="CocE_NonD"/>
    <property type="match status" value="1"/>
</dbReference>
<dbReference type="OrthoDB" id="9806163at2"/>
<dbReference type="SUPFAM" id="SSF49785">
    <property type="entry name" value="Galactose-binding domain-like"/>
    <property type="match status" value="1"/>
</dbReference>
<name>A0A167FDF8_9GAMM</name>
<dbReference type="Pfam" id="PF02129">
    <property type="entry name" value="Peptidase_S15"/>
    <property type="match status" value="1"/>
</dbReference>
<protein>
    <recommendedName>
        <fullName evidence="3">Xaa-Pro dipeptidyl-peptidase C-terminal domain-containing protein</fullName>
    </recommendedName>
</protein>
<dbReference type="Gene3D" id="2.60.120.260">
    <property type="entry name" value="Galactose-binding domain-like"/>
    <property type="match status" value="1"/>
</dbReference>
<dbReference type="SUPFAM" id="SSF53474">
    <property type="entry name" value="alpha/beta-Hydrolases"/>
    <property type="match status" value="1"/>
</dbReference>
<feature type="chain" id="PRO_5007886241" description="Xaa-Pro dipeptidyl-peptidase C-terminal domain-containing protein" evidence="2">
    <location>
        <begin position="20"/>
        <end position="576"/>
    </location>
</feature>
<dbReference type="InterPro" id="IPR013736">
    <property type="entry name" value="Xaa-Pro_dipept_C"/>
</dbReference>
<dbReference type="GO" id="GO:0008239">
    <property type="term" value="F:dipeptidyl-peptidase activity"/>
    <property type="evidence" value="ECO:0007669"/>
    <property type="project" value="InterPro"/>
</dbReference>
<evidence type="ECO:0000256" key="2">
    <source>
        <dbReference type="SAM" id="SignalP"/>
    </source>
</evidence>